<dbReference type="Proteomes" id="UP000798662">
    <property type="component" value="Chromosome 1"/>
</dbReference>
<accession>A0ACC3BQ73</accession>
<name>A0ACC3BQ73_PYRYE</name>
<organism evidence="1 2">
    <name type="scientific">Pyropia yezoensis</name>
    <name type="common">Susabi-nori</name>
    <name type="synonym">Porphyra yezoensis</name>
    <dbReference type="NCBI Taxonomy" id="2788"/>
    <lineage>
        <taxon>Eukaryota</taxon>
        <taxon>Rhodophyta</taxon>
        <taxon>Bangiophyceae</taxon>
        <taxon>Bangiales</taxon>
        <taxon>Bangiaceae</taxon>
        <taxon>Pyropia</taxon>
    </lineage>
</organism>
<proteinExistence type="predicted"/>
<gene>
    <name evidence="1" type="ORF">I4F81_002634</name>
</gene>
<sequence length="1307" mass="136351">MTPLATAPPTLQPWRVRDRMKTASVVLVLCLNLGIDPPDVVKPDPCARLECWHDPKTIGAARALDLIGRALQAQYEGWQPTARYRTVTDPTFDDVRKACVALRRNAKDERVLFHYNGHGVPRPTANGELWLFNRSITQYIPLSLFDLQEWMGAPAIYVFDCSAAGLCIPAFRQFAEQRERECILLAACGADELLPTAPELPADLFTSCLTTPIKTALRWFAPRSLLNNITPAMLERIPGRLNERRTPLGELNWIFTAITDTIAWNVLPRPLFKRLFRQDLLLASLMRNFLLAERIMRSANCTPVSEPPLPKTHEHPLWQAWDYTVEQCLAQLPELIAADEAAAAAAASAAASTAARAPPSPANGELGGHNTFFEDEMTAFSVWLRMGPAYRKPPEQLPIVLQVLLSQVHRVRALDLLARFLQTGPVAIDLALSVGIFPYVLRLLQSSALDPRAPLVFIWAKVLAVDGTCRSDLVKENGQEYFAAFLASSEATSLPVHTALAAFSWMTSTMSVLLRVAQADPVAAVRAAAVAPLTTLLLAVLRPTYAAAALAVALHDVGSAFLYMADGDASPLVRRELADMLSRMVGERPADLHTAAVAAVARHPGARGRSPHSPSSSSLVLGAPESEWSAGDNVMGRGSFEEGSSSAVEGLRRSLDHPFGSYWAALAALAADSHPVVAAAATTAYSTMLSGLVGKDSRAVEREALVCGPPPPSLYSWSCRSVMRLVCDGPPGFEDEESGVGDTRMGDMGEAFFFRHSVNGALVPVPVGPTETHEEVRGAGHAAGLPPVAFPSEGGAWDVSGDEAWWDESEEDSDVDEPEPHAMPLPAGRTARATAADEAVARAMSPLGYAAAPTGGAEIWAMTFLPSVRSFACGGSSGRISVLSMETFGAVESSFLLPPLPTLGSALRRGHSPLDVASAADDAGSLVLRRAAALGRGRVGGLGAGLLPPGSPPGRGPRPAVNGLPRGIALPCEVSSPTPSSHADETDGTSEPPETAGSGVGVVFLSAVASVGSLLLAGGADGRLGVFRRRRVRTALGRPGTGGGAGSTVGDDVDSEDGTGAGAAGGGAAPTSVRYGLVSSFRASGGSEVAASWSGVGASGAAQGGGLCASWDDATESLVAGGCERGVVRQWDLRSEVCLYTGRVLPRGETPTAVTVLSDSAAGRAGSLVAVAGIAGTVAVVDTRVPGGSGGSTPGGGGGRGGGGAVLTLGAHASAVVSLLGGPAVANVTVAHSSELTCMATWPGSSVVATGSDNQSVKLFGGHGNWLRMFRYSHDKVRLGHVSSLAFHPTDGVLAVGSENASVTFFH</sequence>
<keyword evidence="2" id="KW-1185">Reference proteome</keyword>
<protein>
    <submittedName>
        <fullName evidence="1">Uncharacterized protein</fullName>
    </submittedName>
</protein>
<evidence type="ECO:0000313" key="2">
    <source>
        <dbReference type="Proteomes" id="UP000798662"/>
    </source>
</evidence>
<comment type="caution">
    <text evidence="1">The sequence shown here is derived from an EMBL/GenBank/DDBJ whole genome shotgun (WGS) entry which is preliminary data.</text>
</comment>
<reference evidence="1" key="1">
    <citation type="submission" date="2019-11" db="EMBL/GenBank/DDBJ databases">
        <title>Nori genome reveals adaptations in red seaweeds to the harsh intertidal environment.</title>
        <authorList>
            <person name="Wang D."/>
            <person name="Mao Y."/>
        </authorList>
    </citation>
    <scope>NUCLEOTIDE SEQUENCE</scope>
    <source>
        <tissue evidence="1">Gametophyte</tissue>
    </source>
</reference>
<evidence type="ECO:0000313" key="1">
    <source>
        <dbReference type="EMBL" id="KAK1860042.1"/>
    </source>
</evidence>
<dbReference type="EMBL" id="CM020618">
    <property type="protein sequence ID" value="KAK1860042.1"/>
    <property type="molecule type" value="Genomic_DNA"/>
</dbReference>